<dbReference type="Proteomes" id="UP000474175">
    <property type="component" value="Unassembled WGS sequence"/>
</dbReference>
<dbReference type="AlphaFoldDB" id="A0A6L9LA28"/>
<comment type="caution">
    <text evidence="3">The sequence shown here is derived from an EMBL/GenBank/DDBJ whole genome shotgun (WGS) entry which is preliminary data.</text>
</comment>
<organism evidence="3 4">
    <name type="scientific">Spirosoma terrae</name>
    <dbReference type="NCBI Taxonomy" id="1968276"/>
    <lineage>
        <taxon>Bacteria</taxon>
        <taxon>Pseudomonadati</taxon>
        <taxon>Bacteroidota</taxon>
        <taxon>Cytophagia</taxon>
        <taxon>Cytophagales</taxon>
        <taxon>Cytophagaceae</taxon>
        <taxon>Spirosoma</taxon>
    </lineage>
</organism>
<keyword evidence="4" id="KW-1185">Reference proteome</keyword>
<dbReference type="SUPFAM" id="SSF103088">
    <property type="entry name" value="OmpA-like"/>
    <property type="match status" value="1"/>
</dbReference>
<evidence type="ECO:0000313" key="4">
    <source>
        <dbReference type="Proteomes" id="UP000474175"/>
    </source>
</evidence>
<evidence type="ECO:0000256" key="1">
    <source>
        <dbReference type="SAM" id="MobiDB-lite"/>
    </source>
</evidence>
<evidence type="ECO:0000313" key="3">
    <source>
        <dbReference type="EMBL" id="NDU96327.1"/>
    </source>
</evidence>
<dbReference type="InterPro" id="IPR009282">
    <property type="entry name" value="DUF937"/>
</dbReference>
<protein>
    <submittedName>
        <fullName evidence="3">DUF937 domain-containing protein</fullName>
    </submittedName>
</protein>
<evidence type="ECO:0000259" key="2">
    <source>
        <dbReference type="Pfam" id="PF00691"/>
    </source>
</evidence>
<sequence length="450" mass="47510">MNLFATLHEVLNSDVITRIAAYIDEPADKTNKAVKGLVYTIIGGLMKRTTTEIGVNQLFNHIQKGRFDGALTDNLLTTLRDASQTNALITQGDEVISHLLPAMKSSIGSMISGYAGIRNSSAISLLGLTSTIVLHVLGRQVKDRKLDADGLAASLFSERESLVNEVPEELMPRLIEKLGLQQVVSGVAAPARRNVTETSSGRYAANASGTTTINRPPVSYDLADDSDTDNGALTKWGIGILFAIALAAGGYYVYQNTKNHSADSGDASDVTTVTSDTITADTVTRSLAVPIDTTAKPKPTTPVASSTPPASVSTAATGGLTQLMSPYLGNPTLPKGRVFPLTGIAFTPGSLSMTSGSIATVGELATLLKTYPNLQIQLIGYANDAQVGTGFTNKSLSFKRVNQIKQQLMSSGINFVRIDAIGRGTGVLRNDTSGVVKPTLRKIDVKVVVK</sequence>
<feature type="domain" description="OmpA-like" evidence="2">
    <location>
        <begin position="346"/>
        <end position="426"/>
    </location>
</feature>
<name>A0A6L9LA28_9BACT</name>
<dbReference type="Pfam" id="PF06078">
    <property type="entry name" value="DUF937"/>
    <property type="match status" value="1"/>
</dbReference>
<dbReference type="EMBL" id="JAAFZH010000006">
    <property type="protein sequence ID" value="NDU96327.1"/>
    <property type="molecule type" value="Genomic_DNA"/>
</dbReference>
<accession>A0A6L9LA28</accession>
<dbReference type="InterPro" id="IPR036737">
    <property type="entry name" value="OmpA-like_sf"/>
</dbReference>
<feature type="region of interest" description="Disordered" evidence="1">
    <location>
        <begin position="293"/>
        <end position="312"/>
    </location>
</feature>
<dbReference type="Pfam" id="PF00691">
    <property type="entry name" value="OmpA"/>
    <property type="match status" value="1"/>
</dbReference>
<proteinExistence type="predicted"/>
<dbReference type="InterPro" id="IPR006665">
    <property type="entry name" value="OmpA-like"/>
</dbReference>
<dbReference type="Gene3D" id="3.30.1330.60">
    <property type="entry name" value="OmpA-like domain"/>
    <property type="match status" value="1"/>
</dbReference>
<gene>
    <name evidence="3" type="ORF">GK108_15715</name>
</gene>
<dbReference type="RefSeq" id="WP_163950181.1">
    <property type="nucleotide sequence ID" value="NZ_JAAFZH010000006.1"/>
</dbReference>
<reference evidence="3 4" key="1">
    <citation type="submission" date="2020-02" db="EMBL/GenBank/DDBJ databases">
        <title>Draft genome sequence of two Spirosoma agri KCTC 52727 and Spirosoma terrae KCTC 52035.</title>
        <authorList>
            <person name="Rojas J."/>
            <person name="Ambika Manirajan B."/>
            <person name="Suarez C."/>
            <person name="Ratering S."/>
            <person name="Schnell S."/>
        </authorList>
    </citation>
    <scope>NUCLEOTIDE SEQUENCE [LARGE SCALE GENOMIC DNA]</scope>
    <source>
        <strain evidence="3 4">KCTC 52035</strain>
    </source>
</reference>